<evidence type="ECO:0000313" key="3">
    <source>
        <dbReference type="Proteomes" id="UP000737391"/>
    </source>
</evidence>
<feature type="compositionally biased region" description="Polar residues" evidence="1">
    <location>
        <begin position="27"/>
        <end position="46"/>
    </location>
</feature>
<dbReference type="EMBL" id="LUFC02000167">
    <property type="protein sequence ID" value="KAF4500849.1"/>
    <property type="molecule type" value="Genomic_DNA"/>
</dbReference>
<sequence>MRKLIYYYLGWADEGESCDQSEDNKSVHSPSNSSADGYGTSNDSFYTASEADSEASTATIGRSVVLEPMASDVLVDTPQPETFEGVRETVNPHPYSPISTDIAREAIFIYEIMKEGVIDDEWNSKSCLLTRTLIHDRETSLQLGWRCERLGWRCDDSYDPEGVQMGDVVVLFTPDRDFVKKIEQGEVVFDQATNLKPVSVLMPTIGPDFSGLEEKFDGRVLAWKVCGFGDCAWMDRQGRPIDRGDPKVIINIIHLLK</sequence>
<gene>
    <name evidence="2" type="ORF">FAGAP_2940</name>
</gene>
<dbReference type="Proteomes" id="UP000737391">
    <property type="component" value="Unassembled WGS sequence"/>
</dbReference>
<keyword evidence="3" id="KW-1185">Reference proteome</keyword>
<evidence type="ECO:0000256" key="1">
    <source>
        <dbReference type="SAM" id="MobiDB-lite"/>
    </source>
</evidence>
<feature type="region of interest" description="Disordered" evidence="1">
    <location>
        <begin position="16"/>
        <end position="52"/>
    </location>
</feature>
<proteinExistence type="predicted"/>
<comment type="caution">
    <text evidence="2">The sequence shown here is derived from an EMBL/GenBank/DDBJ whole genome shotgun (WGS) entry which is preliminary data.</text>
</comment>
<protein>
    <submittedName>
        <fullName evidence="2">Uncharacterized protein</fullName>
    </submittedName>
</protein>
<reference evidence="2" key="1">
    <citation type="submission" date="2020-01" db="EMBL/GenBank/DDBJ databases">
        <title>Identification and distribution of gene clusters putatively required for synthesis of sphingolipid metabolism inhibitors in phylogenetically diverse species of the filamentous fungus Fusarium.</title>
        <authorList>
            <person name="Kim H.-S."/>
            <person name="Busman M."/>
            <person name="Brown D.W."/>
            <person name="Divon H."/>
            <person name="Uhlig S."/>
            <person name="Proctor R.H."/>
        </authorList>
    </citation>
    <scope>NUCLEOTIDE SEQUENCE</scope>
    <source>
        <strain evidence="2">NRRL 31653</strain>
    </source>
</reference>
<accession>A0A9P5BF07</accession>
<dbReference type="OrthoDB" id="5073284at2759"/>
<name>A0A9P5BF07_9HYPO</name>
<organism evidence="2 3">
    <name type="scientific">Fusarium agapanthi</name>
    <dbReference type="NCBI Taxonomy" id="1803897"/>
    <lineage>
        <taxon>Eukaryota</taxon>
        <taxon>Fungi</taxon>
        <taxon>Dikarya</taxon>
        <taxon>Ascomycota</taxon>
        <taxon>Pezizomycotina</taxon>
        <taxon>Sordariomycetes</taxon>
        <taxon>Hypocreomycetidae</taxon>
        <taxon>Hypocreales</taxon>
        <taxon>Nectriaceae</taxon>
        <taxon>Fusarium</taxon>
        <taxon>Fusarium fujikuroi species complex</taxon>
    </lineage>
</organism>
<dbReference type="AlphaFoldDB" id="A0A9P5BF07"/>
<evidence type="ECO:0000313" key="2">
    <source>
        <dbReference type="EMBL" id="KAF4500849.1"/>
    </source>
</evidence>